<feature type="signal peptide" evidence="1">
    <location>
        <begin position="1"/>
        <end position="19"/>
    </location>
</feature>
<sequence>MRLFTVVLWCLFAAATTNGYVLSRPKREVLIQSIDPSESDVENTWYEVTSEDDDQGRTLFTRKREERKVLLELYYLGKILRAYRRPWAFGSPVFKSALERITNKELLDQLERKLRKVNGFEEISRIGTDGTVPDRMHVQLANDYRLLAPIMVRTLRKILGLKHGTGGLDINDKDDVIGELLRDQQREWQSLQQAVKDLQGDGIVAVVVPEKHITAHKDPVHYETNELDVIHPAPEEPEVYKLPVEELIAENENDLHQEYEWADVKEPEWQQKPVQWEPRPHSFDSESYYSLFPGYKPSSSLWASAYGPTDEKDDTESSIQAFDEDEPVNLIDDKNDVLLVDSEPE</sequence>
<evidence type="ECO:0000313" key="2">
    <source>
        <dbReference type="EnsemblMetazoa" id="AMAM006357-PA"/>
    </source>
</evidence>
<dbReference type="EnsemblMetazoa" id="AMAM006357-RA">
    <property type="protein sequence ID" value="AMAM006357-PA"/>
    <property type="gene ID" value="AMAM006357"/>
</dbReference>
<accession>A0A182SGL1</accession>
<proteinExistence type="predicted"/>
<reference evidence="3" key="1">
    <citation type="submission" date="2013-09" db="EMBL/GenBank/DDBJ databases">
        <title>The Genome Sequence of Anopheles maculatus species B.</title>
        <authorList>
            <consortium name="The Broad Institute Genomics Platform"/>
            <person name="Neafsey D.E."/>
            <person name="Besansky N."/>
            <person name="Howell P."/>
            <person name="Walton C."/>
            <person name="Young S.K."/>
            <person name="Zeng Q."/>
            <person name="Gargeya S."/>
            <person name="Fitzgerald M."/>
            <person name="Haas B."/>
            <person name="Abouelleil A."/>
            <person name="Allen A.W."/>
            <person name="Alvarado L."/>
            <person name="Arachchi H.M."/>
            <person name="Berlin A.M."/>
            <person name="Chapman S.B."/>
            <person name="Gainer-Dewar J."/>
            <person name="Goldberg J."/>
            <person name="Griggs A."/>
            <person name="Gujja S."/>
            <person name="Hansen M."/>
            <person name="Howarth C."/>
            <person name="Imamovic A."/>
            <person name="Ireland A."/>
            <person name="Larimer J."/>
            <person name="McCowan C."/>
            <person name="Murphy C."/>
            <person name="Pearson M."/>
            <person name="Poon T.W."/>
            <person name="Priest M."/>
            <person name="Roberts A."/>
            <person name="Saif S."/>
            <person name="Shea T."/>
            <person name="Sisk P."/>
            <person name="Sykes S."/>
            <person name="Wortman J."/>
            <person name="Nusbaum C."/>
            <person name="Birren B."/>
        </authorList>
    </citation>
    <scope>NUCLEOTIDE SEQUENCE [LARGE SCALE GENOMIC DNA]</scope>
    <source>
        <strain evidence="3">maculatus3</strain>
    </source>
</reference>
<organism evidence="2 3">
    <name type="scientific">Anopheles maculatus</name>
    <dbReference type="NCBI Taxonomy" id="74869"/>
    <lineage>
        <taxon>Eukaryota</taxon>
        <taxon>Metazoa</taxon>
        <taxon>Ecdysozoa</taxon>
        <taxon>Arthropoda</taxon>
        <taxon>Hexapoda</taxon>
        <taxon>Insecta</taxon>
        <taxon>Pterygota</taxon>
        <taxon>Neoptera</taxon>
        <taxon>Endopterygota</taxon>
        <taxon>Diptera</taxon>
        <taxon>Nematocera</taxon>
        <taxon>Culicoidea</taxon>
        <taxon>Culicidae</taxon>
        <taxon>Anophelinae</taxon>
        <taxon>Anopheles</taxon>
        <taxon>Anopheles maculatus group</taxon>
    </lineage>
</organism>
<evidence type="ECO:0000256" key="1">
    <source>
        <dbReference type="SAM" id="SignalP"/>
    </source>
</evidence>
<keyword evidence="3" id="KW-1185">Reference proteome</keyword>
<evidence type="ECO:0000313" key="3">
    <source>
        <dbReference type="Proteomes" id="UP000075901"/>
    </source>
</evidence>
<feature type="chain" id="PRO_5008135785" evidence="1">
    <location>
        <begin position="20"/>
        <end position="345"/>
    </location>
</feature>
<name>A0A182SGL1_9DIPT</name>
<dbReference type="VEuPathDB" id="VectorBase:AMAM006357"/>
<protein>
    <submittedName>
        <fullName evidence="2">Uncharacterized protein</fullName>
    </submittedName>
</protein>
<reference evidence="2" key="2">
    <citation type="submission" date="2020-05" db="UniProtKB">
        <authorList>
            <consortium name="EnsemblMetazoa"/>
        </authorList>
    </citation>
    <scope>IDENTIFICATION</scope>
    <source>
        <strain evidence="2">maculatus3</strain>
    </source>
</reference>
<keyword evidence="1" id="KW-0732">Signal</keyword>
<dbReference type="Proteomes" id="UP000075901">
    <property type="component" value="Unassembled WGS sequence"/>
</dbReference>
<dbReference type="AlphaFoldDB" id="A0A182SGL1"/>